<name>A0A8K0KN98_LADFU</name>
<evidence type="ECO:0000313" key="3">
    <source>
        <dbReference type="Proteomes" id="UP000792457"/>
    </source>
</evidence>
<feature type="domain" description="PiggyBac transposable element-derived protein" evidence="1">
    <location>
        <begin position="1"/>
        <end position="72"/>
    </location>
</feature>
<dbReference type="Pfam" id="PF13843">
    <property type="entry name" value="DDE_Tnp_1_7"/>
    <property type="match status" value="1"/>
</dbReference>
<gene>
    <name evidence="2" type="ORF">J437_LFUL002876</name>
</gene>
<proteinExistence type="predicted"/>
<dbReference type="OrthoDB" id="75807at2759"/>
<dbReference type="InterPro" id="IPR029526">
    <property type="entry name" value="PGBD"/>
</dbReference>
<accession>A0A8K0KN98</accession>
<evidence type="ECO:0000313" key="2">
    <source>
        <dbReference type="EMBL" id="KAG8238419.1"/>
    </source>
</evidence>
<reference evidence="2" key="2">
    <citation type="submission" date="2017-10" db="EMBL/GenBank/DDBJ databases">
        <title>Ladona fulva Genome sequencing and assembly.</title>
        <authorList>
            <person name="Murali S."/>
            <person name="Richards S."/>
            <person name="Bandaranaike D."/>
            <person name="Bellair M."/>
            <person name="Blankenburg K."/>
            <person name="Chao H."/>
            <person name="Dinh H."/>
            <person name="Doddapaneni H."/>
            <person name="Dugan-Rocha S."/>
            <person name="Elkadiri S."/>
            <person name="Gnanaolivu R."/>
            <person name="Hernandez B."/>
            <person name="Skinner E."/>
            <person name="Javaid M."/>
            <person name="Lee S."/>
            <person name="Li M."/>
            <person name="Ming W."/>
            <person name="Munidasa M."/>
            <person name="Muniz J."/>
            <person name="Nguyen L."/>
            <person name="Hughes D."/>
            <person name="Osuji N."/>
            <person name="Pu L.-L."/>
            <person name="Puazo M."/>
            <person name="Qu C."/>
            <person name="Quiroz J."/>
            <person name="Raj R."/>
            <person name="Weissenberger G."/>
            <person name="Xin Y."/>
            <person name="Zou X."/>
            <person name="Han Y."/>
            <person name="Worley K."/>
            <person name="Muzny D."/>
            <person name="Gibbs R."/>
        </authorList>
    </citation>
    <scope>NUCLEOTIDE SEQUENCE</scope>
    <source>
        <strain evidence="2">Sampled in the wild</strain>
    </source>
</reference>
<keyword evidence="3" id="KW-1185">Reference proteome</keyword>
<sequence>MKPLLGKGYYVTMDKYCTSPELADLLTSKGTDTYGALQITRKEVPNDLRQRKLKKGKFAAFQRGKVMVVSLLSRVHNPGFVD</sequence>
<dbReference type="AlphaFoldDB" id="A0A8K0KN98"/>
<reference evidence="2" key="1">
    <citation type="submission" date="2013-04" db="EMBL/GenBank/DDBJ databases">
        <authorList>
            <person name="Qu J."/>
            <person name="Murali S.C."/>
            <person name="Bandaranaike D."/>
            <person name="Bellair M."/>
            <person name="Blankenburg K."/>
            <person name="Chao H."/>
            <person name="Dinh H."/>
            <person name="Doddapaneni H."/>
            <person name="Downs B."/>
            <person name="Dugan-Rocha S."/>
            <person name="Elkadiri S."/>
            <person name="Gnanaolivu R.D."/>
            <person name="Hernandez B."/>
            <person name="Javaid M."/>
            <person name="Jayaseelan J.C."/>
            <person name="Lee S."/>
            <person name="Li M."/>
            <person name="Ming W."/>
            <person name="Munidasa M."/>
            <person name="Muniz J."/>
            <person name="Nguyen L."/>
            <person name="Ongeri F."/>
            <person name="Osuji N."/>
            <person name="Pu L.-L."/>
            <person name="Puazo M."/>
            <person name="Qu C."/>
            <person name="Quiroz J."/>
            <person name="Raj R."/>
            <person name="Weissenberger G."/>
            <person name="Xin Y."/>
            <person name="Zou X."/>
            <person name="Han Y."/>
            <person name="Richards S."/>
            <person name="Worley K."/>
            <person name="Muzny D."/>
            <person name="Gibbs R."/>
        </authorList>
    </citation>
    <scope>NUCLEOTIDE SEQUENCE</scope>
    <source>
        <strain evidence="2">Sampled in the wild</strain>
    </source>
</reference>
<dbReference type="Proteomes" id="UP000792457">
    <property type="component" value="Unassembled WGS sequence"/>
</dbReference>
<evidence type="ECO:0000259" key="1">
    <source>
        <dbReference type="Pfam" id="PF13843"/>
    </source>
</evidence>
<organism evidence="2 3">
    <name type="scientific">Ladona fulva</name>
    <name type="common">Scarce chaser dragonfly</name>
    <name type="synonym">Libellula fulva</name>
    <dbReference type="NCBI Taxonomy" id="123851"/>
    <lineage>
        <taxon>Eukaryota</taxon>
        <taxon>Metazoa</taxon>
        <taxon>Ecdysozoa</taxon>
        <taxon>Arthropoda</taxon>
        <taxon>Hexapoda</taxon>
        <taxon>Insecta</taxon>
        <taxon>Pterygota</taxon>
        <taxon>Palaeoptera</taxon>
        <taxon>Odonata</taxon>
        <taxon>Epiprocta</taxon>
        <taxon>Anisoptera</taxon>
        <taxon>Libelluloidea</taxon>
        <taxon>Libellulidae</taxon>
        <taxon>Ladona</taxon>
    </lineage>
</organism>
<dbReference type="EMBL" id="KZ309354">
    <property type="protein sequence ID" value="KAG8238419.1"/>
    <property type="molecule type" value="Genomic_DNA"/>
</dbReference>
<protein>
    <recommendedName>
        <fullName evidence="1">PiggyBac transposable element-derived protein domain-containing protein</fullName>
    </recommendedName>
</protein>
<comment type="caution">
    <text evidence="2">The sequence shown here is derived from an EMBL/GenBank/DDBJ whole genome shotgun (WGS) entry which is preliminary data.</text>
</comment>